<sequence>MPPRREPEVPAYVQQMMEAQAQLMQVVTQTITQLNNNMQNNNNNPPPPPPPPPHVDMLTRFLRLRPEKFSRAAEPMVANDWLRSVNKDLVTIGCTDAEKVRFAAHLLEGPAASWWENFQITHPIAEVTWAIFEDGFRTAHISSGVMDLKRTEFLNLRQGHRSVSEYIEEFSNLARYAPDDINTDAKRKERFLKGLNDELMVQLSVAYVPTYQALCDKAITLENTVKQVERRKRKHDKHDSGPPHKMRSYGEGSRSSGHHRNGNHEGGNRHQHRNGNGHHNNGHKSYHHPNSGKGNGNHNGGNNGHNHKSDNRFVKKDISQVECFKCRKTGHFANECPEKRAEEAKKAEEARKPNPFQKGHVNHVNVEEVYDEPDAVIGYFQLKIREEDIPKTAFTTRYGLYEYTVMPFGLTNAPAYFMTMMNKVFMEYLDKFVVVFIDDILIYSKDDAEHEKHLHLIMEKLREHKLYAKFSKCEFWLDRVGFLGHIVSAEGVAVDPSKVAAVTEWESPKNAKEIRSFLGLAGYYRRFIENFSKIAKPMTELLKKEKKFVWTDDCEASFQELKQRLVKAPILCLPDINKDFQVYCDASRLGLGGVLMQDGKVVCYASRQLKHHERNYPTHDLELAAVVHALKVWRHYLMGKHCDVYTDHKSLKYIFTQKELNMRQRRWLELVKDYDMNLQYHPGKANVVADALSRKTYVNGLITGELPEELCEQFKDLRLEIVPEGYLASLEVQPTLMNKIKEAQKLDKDLEKIKANISEGKAKGFREDEEGTLWFEKRICVPQDPELRKLILQEAHDSPYSIHPGNTKMYMDVKERFWWNNLKRDIAEYIALCDVCNRVKAEHQKPAGLLQPLPVPEWKWEKIGMDFITGLPKTRTGYDSIWVVVDRLTKVAHFIPVKTTYTSAKLAKIYMNRIVCLHGVPKSIVSDRGTTLSTSAALDSPSVIDKLVSPPHASRAGTSAESENSHNIDNVSAVLDDSGSLGSFLDATIAKSRQIENTETPNAATPVNSPESVEYSSDDPDEDYVELDDDFIEKCNATTDARKIKKLLAEHAVRYKPSPDPKFATSPINIRDKDYDFSLDLSHIAIVEKTPFCGTEKESAVEHMTELSTLSGVFSDDVKMRTYFVAKIFPFSLKDDAKTWYNNLPPGSIKIPIDLRDVFFRKYFPASAQHAALQRIYNFDQEDEEKLPEAWARFCSLIRAQPDHDLEKHDLLDIFYSGLTIESRAYLDSCAGCVFRKRTPDDAEELLAKIGRNHDDWSTPEPTPTPIVKKRGMIKLNDEDMREAKKSLKEKGIKPEDVKNLPPIEDICETIPPSSMIEDPLYPEGHPKRVEQDSQLIKTSAPSKKKKKKHKNVVESSEPVNDPNSISISDAETESGNEHEEDNDKNDTPDKEEIEKEPEKPAKNKKYTKEDFITEKHGAVIDCNKGMVTFNVDDKEHTVYFPKRIDKKGKMKKFKFGELFKKATTSTGRPSRASTQIRRSYNEDVIAPSFAPEEDHGAPNASSFPCYEFLTNAGLLDDFFTLVNRAGLATYVGDERGQYYRLTKVFVESFKFHNTEYEPTVAFKIYDIPVTMKLEEFCFALGIAPVGTARRIDDNPRDLLELYRGITGDDCRTIQRGKIRNIQLPAIKYFAYYIDIPLDSNDVPLTPRKLDIAAMKSHHFVTTNSTIDNIVYKMLFADGNEKEIPLPQQGLFNIDRQSWSLTKEVVEEHMKIQEFHQQHDSENVEPSYDYTVTYPDVSSSTYMEPGRSSSYYEDTTSWGPWE</sequence>
<comment type="caution">
    <text evidence="13">The sequence shown here is derived from an EMBL/GenBank/DDBJ whole genome shotgun (WGS) entry which is preliminary data.</text>
</comment>
<dbReference type="Proteomes" id="UP001231189">
    <property type="component" value="Unassembled WGS sequence"/>
</dbReference>
<dbReference type="FunFam" id="3.10.20.370:FF:000001">
    <property type="entry name" value="Retrovirus-related Pol polyprotein from transposon 17.6-like protein"/>
    <property type="match status" value="1"/>
</dbReference>
<evidence type="ECO:0008006" key="15">
    <source>
        <dbReference type="Google" id="ProtNLM"/>
    </source>
</evidence>
<feature type="compositionally biased region" description="Gly residues" evidence="10">
    <location>
        <begin position="293"/>
        <end position="303"/>
    </location>
</feature>
<reference evidence="13" key="1">
    <citation type="submission" date="2023-07" db="EMBL/GenBank/DDBJ databases">
        <title>A chromosome-level genome assembly of Lolium multiflorum.</title>
        <authorList>
            <person name="Chen Y."/>
            <person name="Copetti D."/>
            <person name="Kolliker R."/>
            <person name="Studer B."/>
        </authorList>
    </citation>
    <scope>NUCLEOTIDE SEQUENCE</scope>
    <source>
        <strain evidence="13">02402/16</strain>
        <tissue evidence="13">Leaf</tissue>
    </source>
</reference>
<evidence type="ECO:0000313" key="14">
    <source>
        <dbReference type="Proteomes" id="UP001231189"/>
    </source>
</evidence>
<dbReference type="Pfam" id="PF00098">
    <property type="entry name" value="zf-CCHC"/>
    <property type="match status" value="1"/>
</dbReference>
<keyword evidence="9" id="KW-0175">Coiled coil</keyword>
<keyword evidence="14" id="KW-1185">Reference proteome</keyword>
<dbReference type="PANTHER" id="PTHR37984">
    <property type="entry name" value="PROTEIN CBG26694"/>
    <property type="match status" value="1"/>
</dbReference>
<accession>A0AAD8QRP3</accession>
<feature type="compositionally biased region" description="Basic and acidic residues" evidence="10">
    <location>
        <begin position="1385"/>
        <end position="1409"/>
    </location>
</feature>
<evidence type="ECO:0000256" key="1">
    <source>
        <dbReference type="ARBA" id="ARBA00022670"/>
    </source>
</evidence>
<dbReference type="InterPro" id="IPR041373">
    <property type="entry name" value="RT_RNaseH"/>
</dbReference>
<evidence type="ECO:0000256" key="5">
    <source>
        <dbReference type="ARBA" id="ARBA00022759"/>
    </source>
</evidence>
<feature type="region of interest" description="Disordered" evidence="10">
    <location>
        <begin position="948"/>
        <end position="967"/>
    </location>
</feature>
<dbReference type="PROSITE" id="PS50158">
    <property type="entry name" value="ZF_CCHC"/>
    <property type="match status" value="1"/>
</dbReference>
<dbReference type="InterPro" id="IPR012337">
    <property type="entry name" value="RNaseH-like_sf"/>
</dbReference>
<proteinExistence type="predicted"/>
<dbReference type="InterPro" id="IPR043502">
    <property type="entry name" value="DNA/RNA_pol_sf"/>
</dbReference>
<keyword evidence="4" id="KW-0540">Nuclease</keyword>
<feature type="compositionally biased region" description="Polar residues" evidence="10">
    <location>
        <begin position="1333"/>
        <end position="1342"/>
    </location>
</feature>
<dbReference type="FunFam" id="3.10.10.10:FF:000007">
    <property type="entry name" value="Retrovirus-related Pol polyprotein from transposon 17.6-like Protein"/>
    <property type="match status" value="1"/>
</dbReference>
<dbReference type="Gene3D" id="3.30.420.10">
    <property type="entry name" value="Ribonuclease H-like superfamily/Ribonuclease H"/>
    <property type="match status" value="1"/>
</dbReference>
<feature type="region of interest" description="Disordered" evidence="10">
    <location>
        <begin position="227"/>
        <end position="310"/>
    </location>
</feature>
<dbReference type="GO" id="GO:0008270">
    <property type="term" value="F:zinc ion binding"/>
    <property type="evidence" value="ECO:0007669"/>
    <property type="project" value="UniProtKB-KW"/>
</dbReference>
<dbReference type="CDD" id="cd01647">
    <property type="entry name" value="RT_LTR"/>
    <property type="match status" value="1"/>
</dbReference>
<name>A0AAD8QRP3_LOLMU</name>
<dbReference type="InterPro" id="IPR000477">
    <property type="entry name" value="RT_dom"/>
</dbReference>
<dbReference type="GO" id="GO:0003964">
    <property type="term" value="F:RNA-directed DNA polymerase activity"/>
    <property type="evidence" value="ECO:0007669"/>
    <property type="project" value="UniProtKB-KW"/>
</dbReference>
<dbReference type="InterPro" id="IPR050951">
    <property type="entry name" value="Retrovirus_Pol_polyprotein"/>
</dbReference>
<feature type="domain" description="Integrase catalytic" evidence="12">
    <location>
        <begin position="850"/>
        <end position="1018"/>
    </location>
</feature>
<dbReference type="GO" id="GO:0006508">
    <property type="term" value="P:proteolysis"/>
    <property type="evidence" value="ECO:0007669"/>
    <property type="project" value="UniProtKB-KW"/>
</dbReference>
<keyword evidence="8" id="KW-0479">Metal-binding</keyword>
<dbReference type="InterPro" id="IPR001878">
    <property type="entry name" value="Znf_CCHC"/>
</dbReference>
<evidence type="ECO:0000259" key="12">
    <source>
        <dbReference type="PROSITE" id="PS50994"/>
    </source>
</evidence>
<feature type="compositionally biased region" description="Basic residues" evidence="10">
    <location>
        <begin position="269"/>
        <end position="287"/>
    </location>
</feature>
<evidence type="ECO:0000256" key="3">
    <source>
        <dbReference type="ARBA" id="ARBA00022695"/>
    </source>
</evidence>
<organism evidence="13 14">
    <name type="scientific">Lolium multiflorum</name>
    <name type="common">Italian ryegrass</name>
    <name type="synonym">Lolium perenne subsp. multiflorum</name>
    <dbReference type="NCBI Taxonomy" id="4521"/>
    <lineage>
        <taxon>Eukaryota</taxon>
        <taxon>Viridiplantae</taxon>
        <taxon>Streptophyta</taxon>
        <taxon>Embryophyta</taxon>
        <taxon>Tracheophyta</taxon>
        <taxon>Spermatophyta</taxon>
        <taxon>Magnoliopsida</taxon>
        <taxon>Liliopsida</taxon>
        <taxon>Poales</taxon>
        <taxon>Poaceae</taxon>
        <taxon>BOP clade</taxon>
        <taxon>Pooideae</taxon>
        <taxon>Poodae</taxon>
        <taxon>Poeae</taxon>
        <taxon>Poeae Chloroplast Group 2 (Poeae type)</taxon>
        <taxon>Loliodinae</taxon>
        <taxon>Loliinae</taxon>
        <taxon>Lolium</taxon>
    </lineage>
</organism>
<evidence type="ECO:0000313" key="13">
    <source>
        <dbReference type="EMBL" id="KAK1606849.1"/>
    </source>
</evidence>
<dbReference type="Pfam" id="PF17917">
    <property type="entry name" value="RT_RNaseH"/>
    <property type="match status" value="1"/>
</dbReference>
<dbReference type="InterPro" id="IPR043128">
    <property type="entry name" value="Rev_trsase/Diguanyl_cyclase"/>
</dbReference>
<dbReference type="FunFam" id="3.30.70.270:FF:000003">
    <property type="entry name" value="Transposon Ty3-G Gag-Pol polyprotein"/>
    <property type="match status" value="1"/>
</dbReference>
<dbReference type="InterPro" id="IPR005162">
    <property type="entry name" value="Retrotrans_gag_dom"/>
</dbReference>
<evidence type="ECO:0000256" key="9">
    <source>
        <dbReference type="SAM" id="Coils"/>
    </source>
</evidence>
<dbReference type="GO" id="GO:0015074">
    <property type="term" value="P:DNA integration"/>
    <property type="evidence" value="ECO:0007669"/>
    <property type="project" value="InterPro"/>
</dbReference>
<feature type="compositionally biased region" description="Basic and acidic residues" evidence="10">
    <location>
        <begin position="1284"/>
        <end position="1299"/>
    </location>
</feature>
<feature type="compositionally biased region" description="Polar residues" evidence="10">
    <location>
        <begin position="956"/>
        <end position="967"/>
    </location>
</feature>
<keyword evidence="8" id="KW-0863">Zinc-finger</keyword>
<dbReference type="GO" id="GO:0004519">
    <property type="term" value="F:endonuclease activity"/>
    <property type="evidence" value="ECO:0007669"/>
    <property type="project" value="UniProtKB-KW"/>
</dbReference>
<keyword evidence="1" id="KW-0645">Protease</keyword>
<gene>
    <name evidence="13" type="ORF">QYE76_030522</name>
</gene>
<dbReference type="SUPFAM" id="SSF56672">
    <property type="entry name" value="DNA/RNA polymerases"/>
    <property type="match status" value="1"/>
</dbReference>
<keyword evidence="2" id="KW-0808">Transferase</keyword>
<keyword evidence="6" id="KW-0378">Hydrolase</keyword>
<dbReference type="SMART" id="SM00343">
    <property type="entry name" value="ZnF_C2HC"/>
    <property type="match status" value="1"/>
</dbReference>
<evidence type="ECO:0000259" key="11">
    <source>
        <dbReference type="PROSITE" id="PS50158"/>
    </source>
</evidence>
<dbReference type="SUPFAM" id="SSF57756">
    <property type="entry name" value="Retrovirus zinc finger-like domains"/>
    <property type="match status" value="1"/>
</dbReference>
<dbReference type="Gene3D" id="3.30.70.270">
    <property type="match status" value="2"/>
</dbReference>
<evidence type="ECO:0000256" key="7">
    <source>
        <dbReference type="ARBA" id="ARBA00022918"/>
    </source>
</evidence>
<dbReference type="GO" id="GO:0003676">
    <property type="term" value="F:nucleic acid binding"/>
    <property type="evidence" value="ECO:0007669"/>
    <property type="project" value="InterPro"/>
</dbReference>
<keyword evidence="8" id="KW-0862">Zinc</keyword>
<dbReference type="InterPro" id="IPR041588">
    <property type="entry name" value="Integrase_H2C2"/>
</dbReference>
<evidence type="ECO:0000256" key="6">
    <source>
        <dbReference type="ARBA" id="ARBA00022801"/>
    </source>
</evidence>
<evidence type="ECO:0000256" key="2">
    <source>
        <dbReference type="ARBA" id="ARBA00022679"/>
    </source>
</evidence>
<feature type="compositionally biased region" description="Acidic residues" evidence="10">
    <location>
        <begin position="1371"/>
        <end position="1384"/>
    </location>
</feature>
<feature type="domain" description="CCHC-type" evidence="11">
    <location>
        <begin position="323"/>
        <end position="338"/>
    </location>
</feature>
<dbReference type="InterPro" id="IPR036875">
    <property type="entry name" value="Znf_CCHC_sf"/>
</dbReference>
<dbReference type="Gene3D" id="1.10.340.70">
    <property type="match status" value="1"/>
</dbReference>
<feature type="region of interest" description="Disordered" evidence="10">
    <location>
        <begin position="1739"/>
        <end position="1762"/>
    </location>
</feature>
<dbReference type="SUPFAM" id="SSF53098">
    <property type="entry name" value="Ribonuclease H-like"/>
    <property type="match status" value="1"/>
</dbReference>
<feature type="coiled-coil region" evidence="9">
    <location>
        <begin position="736"/>
        <end position="763"/>
    </location>
</feature>
<dbReference type="InterPro" id="IPR001584">
    <property type="entry name" value="Integrase_cat-core"/>
</dbReference>
<dbReference type="PROSITE" id="PS50994">
    <property type="entry name" value="INTEGRASE"/>
    <property type="match status" value="1"/>
</dbReference>
<dbReference type="FunFam" id="3.30.70.270:FF:000020">
    <property type="entry name" value="Transposon Tf2-6 polyprotein-like Protein"/>
    <property type="match status" value="1"/>
</dbReference>
<feature type="region of interest" description="Disordered" evidence="10">
    <location>
        <begin position="1284"/>
        <end position="1409"/>
    </location>
</feature>
<keyword evidence="3" id="KW-0548">Nucleotidyltransferase</keyword>
<evidence type="ECO:0000256" key="8">
    <source>
        <dbReference type="PROSITE-ProRule" id="PRU00047"/>
    </source>
</evidence>
<dbReference type="CDD" id="cd09274">
    <property type="entry name" value="RNase_HI_RT_Ty3"/>
    <property type="match status" value="1"/>
</dbReference>
<dbReference type="Pfam" id="PF00078">
    <property type="entry name" value="RVT_1"/>
    <property type="match status" value="1"/>
</dbReference>
<evidence type="ECO:0000256" key="4">
    <source>
        <dbReference type="ARBA" id="ARBA00022722"/>
    </source>
</evidence>
<dbReference type="EMBL" id="JAUUTY010000007">
    <property type="protein sequence ID" value="KAK1606849.1"/>
    <property type="molecule type" value="Genomic_DNA"/>
</dbReference>
<dbReference type="Gene3D" id="4.10.60.10">
    <property type="entry name" value="Zinc finger, CCHC-type"/>
    <property type="match status" value="1"/>
</dbReference>
<dbReference type="InterPro" id="IPR036397">
    <property type="entry name" value="RNaseH_sf"/>
</dbReference>
<dbReference type="PANTHER" id="PTHR37984:SF5">
    <property type="entry name" value="PROTEIN NYNRIN-LIKE"/>
    <property type="match status" value="1"/>
</dbReference>
<feature type="compositionally biased region" description="Polar residues" evidence="10">
    <location>
        <begin position="1354"/>
        <end position="1370"/>
    </location>
</feature>
<keyword evidence="5" id="KW-0255">Endonuclease</keyword>
<keyword evidence="7" id="KW-0695">RNA-directed DNA polymerase</keyword>
<dbReference type="Pfam" id="PF03732">
    <property type="entry name" value="Retrotrans_gag"/>
    <property type="match status" value="2"/>
</dbReference>
<dbReference type="GO" id="GO:0008233">
    <property type="term" value="F:peptidase activity"/>
    <property type="evidence" value="ECO:0007669"/>
    <property type="project" value="UniProtKB-KW"/>
</dbReference>
<dbReference type="Gene3D" id="3.10.10.10">
    <property type="entry name" value="HIV Type 1 Reverse Transcriptase, subunit A, domain 1"/>
    <property type="match status" value="1"/>
</dbReference>
<protein>
    <recommendedName>
        <fullName evidence="15">Reverse transcriptase</fullName>
    </recommendedName>
</protein>
<feature type="compositionally biased region" description="Polar residues" evidence="10">
    <location>
        <begin position="995"/>
        <end position="1015"/>
    </location>
</feature>
<dbReference type="Pfam" id="PF17921">
    <property type="entry name" value="Integrase_H2C2"/>
    <property type="match status" value="1"/>
</dbReference>
<evidence type="ECO:0000256" key="10">
    <source>
        <dbReference type="SAM" id="MobiDB-lite"/>
    </source>
</evidence>
<feature type="region of interest" description="Disordered" evidence="10">
    <location>
        <begin position="995"/>
        <end position="1020"/>
    </location>
</feature>